<protein>
    <submittedName>
        <fullName evidence="2">Uncharacterized protein</fullName>
    </submittedName>
</protein>
<keyword evidence="3" id="KW-1185">Reference proteome</keyword>
<evidence type="ECO:0000313" key="2">
    <source>
        <dbReference type="EMBL" id="KNC86714.1"/>
    </source>
</evidence>
<dbReference type="EMBL" id="KQ241639">
    <property type="protein sequence ID" value="KNC86714.1"/>
    <property type="molecule type" value="Genomic_DNA"/>
</dbReference>
<organism evidence="2 3">
    <name type="scientific">Sphaeroforma arctica JP610</name>
    <dbReference type="NCBI Taxonomy" id="667725"/>
    <lineage>
        <taxon>Eukaryota</taxon>
        <taxon>Ichthyosporea</taxon>
        <taxon>Ichthyophonida</taxon>
        <taxon>Sphaeroforma</taxon>
    </lineage>
</organism>
<dbReference type="RefSeq" id="XP_014160616.1">
    <property type="nucleotide sequence ID" value="XM_014305141.1"/>
</dbReference>
<reference evidence="2 3" key="1">
    <citation type="submission" date="2011-02" db="EMBL/GenBank/DDBJ databases">
        <title>The Genome Sequence of Sphaeroforma arctica JP610.</title>
        <authorList>
            <consortium name="The Broad Institute Genome Sequencing Platform"/>
            <person name="Russ C."/>
            <person name="Cuomo C."/>
            <person name="Young S.K."/>
            <person name="Zeng Q."/>
            <person name="Gargeya S."/>
            <person name="Alvarado L."/>
            <person name="Berlin A."/>
            <person name="Chapman S.B."/>
            <person name="Chen Z."/>
            <person name="Freedman E."/>
            <person name="Gellesch M."/>
            <person name="Goldberg J."/>
            <person name="Griggs A."/>
            <person name="Gujja S."/>
            <person name="Heilman E."/>
            <person name="Heiman D."/>
            <person name="Howarth C."/>
            <person name="Mehta T."/>
            <person name="Neiman D."/>
            <person name="Pearson M."/>
            <person name="Roberts A."/>
            <person name="Saif S."/>
            <person name="Shea T."/>
            <person name="Shenoy N."/>
            <person name="Sisk P."/>
            <person name="Stolte C."/>
            <person name="Sykes S."/>
            <person name="White J."/>
            <person name="Yandava C."/>
            <person name="Burger G."/>
            <person name="Gray M.W."/>
            <person name="Holland P.W.H."/>
            <person name="King N."/>
            <person name="Lang F.B.F."/>
            <person name="Roger A.J."/>
            <person name="Ruiz-Trillo I."/>
            <person name="Haas B."/>
            <person name="Nusbaum C."/>
            <person name="Birren B."/>
        </authorList>
    </citation>
    <scope>NUCLEOTIDE SEQUENCE [LARGE SCALE GENOMIC DNA]</scope>
    <source>
        <strain evidence="2 3">JP610</strain>
    </source>
</reference>
<proteinExistence type="predicted"/>
<evidence type="ECO:0000256" key="1">
    <source>
        <dbReference type="SAM" id="MobiDB-lite"/>
    </source>
</evidence>
<sequence length="286" mass="31337">MNTFLCNVFNYLSEKVDLGAGSKGGLPNEDDRIRYISQLVSLGVSAHSSVVNEHYEIPEPDAFMLKEFMPALVCRMVDDAIAACEQHAGLPKSKFDPPALPEVLENECAQKLLGLYVLRCVDKNDVGRIRDLLPALKIPGLQPAVFVSVVIALLNKVDIDTSNDVRLLLLEEMLIPSTQDSITNHVEVIGLIGHVLDSNTGVGASKVTELLKSTIDQGLKDDAGGDDSARLVKEYQNLVHKLSALEVSTSQLAFATQYIKMVEELASKSEDESEEEDEEEEELVVE</sequence>
<evidence type="ECO:0000313" key="3">
    <source>
        <dbReference type="Proteomes" id="UP000054560"/>
    </source>
</evidence>
<dbReference type="AlphaFoldDB" id="A0A0L0GCT1"/>
<gene>
    <name evidence="2" type="ORF">SARC_01134</name>
</gene>
<accession>A0A0L0GCT1</accession>
<name>A0A0L0GCT1_9EUKA</name>
<dbReference type="Proteomes" id="UP000054560">
    <property type="component" value="Unassembled WGS sequence"/>
</dbReference>
<dbReference type="GeneID" id="25901638"/>
<feature type="compositionally biased region" description="Acidic residues" evidence="1">
    <location>
        <begin position="271"/>
        <end position="286"/>
    </location>
</feature>
<feature type="region of interest" description="Disordered" evidence="1">
    <location>
        <begin position="266"/>
        <end position="286"/>
    </location>
</feature>